<evidence type="ECO:0000313" key="1">
    <source>
        <dbReference type="EMBL" id="EGZ07389.1"/>
    </source>
</evidence>
<dbReference type="AlphaFoldDB" id="G5A9V9"/>
<accession>G5A9V9</accession>
<evidence type="ECO:0000313" key="2">
    <source>
        <dbReference type="Proteomes" id="UP000002640"/>
    </source>
</evidence>
<reference evidence="1 2" key="1">
    <citation type="journal article" date="2006" name="Science">
        <title>Phytophthora genome sequences uncover evolutionary origins and mechanisms of pathogenesis.</title>
        <authorList>
            <person name="Tyler B.M."/>
            <person name="Tripathy S."/>
            <person name="Zhang X."/>
            <person name="Dehal P."/>
            <person name="Jiang R.H."/>
            <person name="Aerts A."/>
            <person name="Arredondo F.D."/>
            <person name="Baxter L."/>
            <person name="Bensasson D."/>
            <person name="Beynon J.L."/>
            <person name="Chapman J."/>
            <person name="Damasceno C.M."/>
            <person name="Dorrance A.E."/>
            <person name="Dou D."/>
            <person name="Dickerman A.W."/>
            <person name="Dubchak I.L."/>
            <person name="Garbelotto M."/>
            <person name="Gijzen M."/>
            <person name="Gordon S.G."/>
            <person name="Govers F."/>
            <person name="Grunwald N.J."/>
            <person name="Huang W."/>
            <person name="Ivors K.L."/>
            <person name="Jones R.W."/>
            <person name="Kamoun S."/>
            <person name="Krampis K."/>
            <person name="Lamour K.H."/>
            <person name="Lee M.K."/>
            <person name="McDonald W.H."/>
            <person name="Medina M."/>
            <person name="Meijer H.J."/>
            <person name="Nordberg E.K."/>
            <person name="Maclean D.J."/>
            <person name="Ospina-Giraldo M.D."/>
            <person name="Morris P.F."/>
            <person name="Phuntumart V."/>
            <person name="Putnam N.H."/>
            <person name="Rash S."/>
            <person name="Rose J.K."/>
            <person name="Sakihama Y."/>
            <person name="Salamov A.A."/>
            <person name="Savidor A."/>
            <person name="Scheuring C.F."/>
            <person name="Smith B.M."/>
            <person name="Sobral B.W."/>
            <person name="Terry A."/>
            <person name="Torto-Alalibo T.A."/>
            <person name="Win J."/>
            <person name="Xu Z."/>
            <person name="Zhang H."/>
            <person name="Grigoriev I.V."/>
            <person name="Rokhsar D.S."/>
            <person name="Boore J.L."/>
        </authorList>
    </citation>
    <scope>NUCLEOTIDE SEQUENCE [LARGE SCALE GENOMIC DNA]</scope>
    <source>
        <strain evidence="1 2">P6497</strain>
    </source>
</reference>
<keyword evidence="2" id="KW-1185">Reference proteome</keyword>
<proteinExistence type="predicted"/>
<dbReference type="InParanoid" id="G5A9V9"/>
<dbReference type="KEGG" id="psoj:PHYSODRAFT_261032"/>
<dbReference type="EMBL" id="JH159162">
    <property type="protein sequence ID" value="EGZ07389.1"/>
    <property type="molecule type" value="Genomic_DNA"/>
</dbReference>
<protein>
    <submittedName>
        <fullName evidence="1">Uncharacterized protein</fullName>
    </submittedName>
</protein>
<gene>
    <name evidence="1" type="ORF">PHYSODRAFT_261032</name>
</gene>
<dbReference type="GeneID" id="20639245"/>
<sequence length="219" mass="24819">MQITTTLYTIEDDCTIQDAVMTSTSGLLSKQARAMRRCGAKARDCLLEARGSIMWLLPERVSKSHSPTIASQANDRDLSRLNDWNFIIWKTRVTAALDRKHLLGFATQADYAGDADVNLGTDEYLNPVHHLERHDVVKRGAPHRKEKPPVALSFTAQKKQELGRAEKLKAKSQQLSSKKLRLMEANTKVFLIKTIDDQHVLTVKEKPIAYEIYQTLFSK</sequence>
<name>G5A9V9_PHYSP</name>
<dbReference type="Proteomes" id="UP000002640">
    <property type="component" value="Unassembled WGS sequence"/>
</dbReference>
<dbReference type="SMR" id="G5A9V9"/>
<dbReference type="RefSeq" id="XP_009536955.1">
    <property type="nucleotide sequence ID" value="XM_009538660.1"/>
</dbReference>
<organism evidence="1 2">
    <name type="scientific">Phytophthora sojae (strain P6497)</name>
    <name type="common">Soybean stem and root rot agent</name>
    <name type="synonym">Phytophthora megasperma f. sp. glycines</name>
    <dbReference type="NCBI Taxonomy" id="1094619"/>
    <lineage>
        <taxon>Eukaryota</taxon>
        <taxon>Sar</taxon>
        <taxon>Stramenopiles</taxon>
        <taxon>Oomycota</taxon>
        <taxon>Peronosporomycetes</taxon>
        <taxon>Peronosporales</taxon>
        <taxon>Peronosporaceae</taxon>
        <taxon>Phytophthora</taxon>
    </lineage>
</organism>